<dbReference type="WBParaSite" id="HPLM_0000023401-mRNA-1">
    <property type="protein sequence ID" value="HPLM_0000023401-mRNA-1"/>
    <property type="gene ID" value="HPLM_0000023401"/>
</dbReference>
<keyword evidence="3" id="KW-1185">Reference proteome</keyword>
<dbReference type="AlphaFoldDB" id="A0A0N4VSG7"/>
<dbReference type="Proteomes" id="UP000268014">
    <property type="component" value="Unassembled WGS sequence"/>
</dbReference>
<evidence type="ECO:0000313" key="2">
    <source>
        <dbReference type="EMBL" id="VDO04836.1"/>
    </source>
</evidence>
<sequence length="120" mass="13455">MRCRTIQVPCLCCKGSKVRELGKSVELFHNVEGTKRNGVVIAKRNPLKTLSQQDQQSNHGREDRHKGGVLDNKIRVCPKGRLPRRRKGRVLSGPRRRHPISSGEDYLIVAGDLNGHVGIE</sequence>
<proteinExistence type="predicted"/>
<protein>
    <submittedName>
        <fullName evidence="2 4">Uncharacterized protein</fullName>
    </submittedName>
</protein>
<dbReference type="EMBL" id="UZAF01000134">
    <property type="protein sequence ID" value="VDO04836.1"/>
    <property type="molecule type" value="Genomic_DNA"/>
</dbReference>
<evidence type="ECO:0000313" key="4">
    <source>
        <dbReference type="WBParaSite" id="HPLM_0000023401-mRNA-1"/>
    </source>
</evidence>
<feature type="compositionally biased region" description="Basic and acidic residues" evidence="1">
    <location>
        <begin position="59"/>
        <end position="74"/>
    </location>
</feature>
<feature type="compositionally biased region" description="Basic residues" evidence="1">
    <location>
        <begin position="76"/>
        <end position="99"/>
    </location>
</feature>
<evidence type="ECO:0000256" key="1">
    <source>
        <dbReference type="SAM" id="MobiDB-lite"/>
    </source>
</evidence>
<accession>A0A0N4VSG7</accession>
<reference evidence="4" key="1">
    <citation type="submission" date="2017-02" db="UniProtKB">
        <authorList>
            <consortium name="WormBaseParasite"/>
        </authorList>
    </citation>
    <scope>IDENTIFICATION</scope>
</reference>
<name>A0A0N4VSG7_HAEPC</name>
<feature type="compositionally biased region" description="Polar residues" evidence="1">
    <location>
        <begin position="48"/>
        <end position="58"/>
    </location>
</feature>
<reference evidence="2 3" key="2">
    <citation type="submission" date="2018-11" db="EMBL/GenBank/DDBJ databases">
        <authorList>
            <consortium name="Pathogen Informatics"/>
        </authorList>
    </citation>
    <scope>NUCLEOTIDE SEQUENCE [LARGE SCALE GENOMIC DNA]</scope>
    <source>
        <strain evidence="2 3">MHpl1</strain>
    </source>
</reference>
<organism evidence="4">
    <name type="scientific">Haemonchus placei</name>
    <name type="common">Barber's pole worm</name>
    <dbReference type="NCBI Taxonomy" id="6290"/>
    <lineage>
        <taxon>Eukaryota</taxon>
        <taxon>Metazoa</taxon>
        <taxon>Ecdysozoa</taxon>
        <taxon>Nematoda</taxon>
        <taxon>Chromadorea</taxon>
        <taxon>Rhabditida</taxon>
        <taxon>Rhabditina</taxon>
        <taxon>Rhabditomorpha</taxon>
        <taxon>Strongyloidea</taxon>
        <taxon>Trichostrongylidae</taxon>
        <taxon>Haemonchus</taxon>
    </lineage>
</organism>
<feature type="region of interest" description="Disordered" evidence="1">
    <location>
        <begin position="43"/>
        <end position="101"/>
    </location>
</feature>
<gene>
    <name evidence="2" type="ORF">HPLM_LOCUS235</name>
</gene>
<evidence type="ECO:0000313" key="3">
    <source>
        <dbReference type="Proteomes" id="UP000268014"/>
    </source>
</evidence>